<proteinExistence type="predicted"/>
<dbReference type="Proteomes" id="UP000199494">
    <property type="component" value="Unassembled WGS sequence"/>
</dbReference>
<reference evidence="1 2" key="1">
    <citation type="submission" date="2016-10" db="EMBL/GenBank/DDBJ databases">
        <authorList>
            <person name="de Groot N.N."/>
        </authorList>
    </citation>
    <scope>NUCLEOTIDE SEQUENCE [LARGE SCALE GENOMIC DNA]</scope>
    <source>
        <strain evidence="1 2">CGMCC 4.5506</strain>
    </source>
</reference>
<dbReference type="AlphaFoldDB" id="A0A1G6NAQ8"/>
<accession>A0A1G6NAQ8</accession>
<gene>
    <name evidence="1" type="ORF">SAMN05421630_10342</name>
</gene>
<name>A0A1G6NAQ8_9PSEU</name>
<evidence type="ECO:0000313" key="1">
    <source>
        <dbReference type="EMBL" id="SDC64761.1"/>
    </source>
</evidence>
<dbReference type="EMBL" id="FMZE01000003">
    <property type="protein sequence ID" value="SDC64761.1"/>
    <property type="molecule type" value="Genomic_DNA"/>
</dbReference>
<protein>
    <submittedName>
        <fullName evidence="1">Uncharacterized protein</fullName>
    </submittedName>
</protein>
<sequence length="296" mass="30955">MRLLLDAGRMTPLRATVSYAVILGTLPYLTLKVSWLTGGRLGIADPELMNSPALFTANLVTGGMDLVAIVIALALTHRWGQKLPAWLVLFPAWVGTGFLLPIVLSSPAIGMDFVTNGTGGTALEPWVTPVVYASFTWQGVTLLAAFTLYVRSRWPHVFRHGEVTSGDLGPRGLAGAVLAVVACGFHVTWAITGDLTPTLRVVNVVHGALALAAAVGILALSSRFRGSATVAVWIGSAGMFSWGMWTAVTELGDLGALVQLGKGIGGVLLGLALLDKARDVARGRASQPTRTPVAPG</sequence>
<keyword evidence="2" id="KW-1185">Reference proteome</keyword>
<dbReference type="STRING" id="530584.SAMN05421630_10342"/>
<organism evidence="1 2">
    <name type="scientific">Prauserella marina</name>
    <dbReference type="NCBI Taxonomy" id="530584"/>
    <lineage>
        <taxon>Bacteria</taxon>
        <taxon>Bacillati</taxon>
        <taxon>Actinomycetota</taxon>
        <taxon>Actinomycetes</taxon>
        <taxon>Pseudonocardiales</taxon>
        <taxon>Pseudonocardiaceae</taxon>
        <taxon>Prauserella</taxon>
    </lineage>
</organism>
<evidence type="ECO:0000313" key="2">
    <source>
        <dbReference type="Proteomes" id="UP000199494"/>
    </source>
</evidence>